<feature type="coiled-coil region" evidence="18">
    <location>
        <begin position="648"/>
        <end position="837"/>
    </location>
</feature>
<keyword evidence="12 18" id="KW-0175">Coiled coil</keyword>
<dbReference type="Pfam" id="PF23204">
    <property type="entry name" value="KIF21A_2nd"/>
    <property type="match status" value="1"/>
</dbReference>
<evidence type="ECO:0000259" key="20">
    <source>
        <dbReference type="PROSITE" id="PS50067"/>
    </source>
</evidence>
<dbReference type="InterPro" id="IPR027640">
    <property type="entry name" value="Kinesin-like_fam"/>
</dbReference>
<keyword evidence="14" id="KW-0206">Cytoskeleton</keyword>
<evidence type="ECO:0000256" key="18">
    <source>
        <dbReference type="SAM" id="Coils"/>
    </source>
</evidence>
<dbReference type="InterPro" id="IPR001680">
    <property type="entry name" value="WD40_rpt"/>
</dbReference>
<organism evidence="21 22">
    <name type="scientific">Pelodiscus sinensis</name>
    <name type="common">Chinese softshell turtle</name>
    <name type="synonym">Trionyx sinensis</name>
    <dbReference type="NCBI Taxonomy" id="13735"/>
    <lineage>
        <taxon>Eukaryota</taxon>
        <taxon>Metazoa</taxon>
        <taxon>Chordata</taxon>
        <taxon>Craniata</taxon>
        <taxon>Vertebrata</taxon>
        <taxon>Euteleostomi</taxon>
        <taxon>Archelosauria</taxon>
        <taxon>Testudinata</taxon>
        <taxon>Testudines</taxon>
        <taxon>Cryptodira</taxon>
        <taxon>Trionychia</taxon>
        <taxon>Trionychidae</taxon>
        <taxon>Pelodiscus</taxon>
    </lineage>
</organism>
<dbReference type="InterPro" id="IPR027417">
    <property type="entry name" value="P-loop_NTPase"/>
</dbReference>
<dbReference type="EMBL" id="AGCU01067545">
    <property type="status" value="NOT_ANNOTATED_CDS"/>
    <property type="molecule type" value="Genomic_DNA"/>
</dbReference>
<evidence type="ECO:0000256" key="13">
    <source>
        <dbReference type="ARBA" id="ARBA00023175"/>
    </source>
</evidence>
<dbReference type="PROSITE" id="PS00411">
    <property type="entry name" value="KINESIN_MOTOR_1"/>
    <property type="match status" value="1"/>
</dbReference>
<dbReference type="Proteomes" id="UP000007267">
    <property type="component" value="Unassembled WGS sequence"/>
</dbReference>
<name>K7FYR1_PELSI</name>
<dbReference type="EMBL" id="AGCU01067543">
    <property type="status" value="NOT_ANNOTATED_CDS"/>
    <property type="molecule type" value="Genomic_DNA"/>
</dbReference>
<evidence type="ECO:0000256" key="14">
    <source>
        <dbReference type="ARBA" id="ARBA00023212"/>
    </source>
</evidence>
<feature type="region of interest" description="Disordered" evidence="19">
    <location>
        <begin position="1187"/>
        <end position="1273"/>
    </location>
</feature>
<dbReference type="GO" id="GO:0030425">
    <property type="term" value="C:dendrite"/>
    <property type="evidence" value="ECO:0007669"/>
    <property type="project" value="UniProtKB-SubCell"/>
</dbReference>
<dbReference type="EMBL" id="AGCU01067544">
    <property type="status" value="NOT_ANNOTATED_CDS"/>
    <property type="molecule type" value="Genomic_DNA"/>
</dbReference>
<dbReference type="EMBL" id="AGCU01067541">
    <property type="status" value="NOT_ANNOTATED_CDS"/>
    <property type="molecule type" value="Genomic_DNA"/>
</dbReference>
<feature type="coiled-coil region" evidence="18">
    <location>
        <begin position="396"/>
        <end position="523"/>
    </location>
</feature>
<evidence type="ECO:0000256" key="10">
    <source>
        <dbReference type="ARBA" id="ARBA00022741"/>
    </source>
</evidence>
<evidence type="ECO:0000256" key="16">
    <source>
        <dbReference type="PROSITE-ProRule" id="PRU00221"/>
    </source>
</evidence>
<keyword evidence="5" id="KW-0963">Cytoplasm</keyword>
<dbReference type="EMBL" id="AGCU01067547">
    <property type="status" value="NOT_ANNOTATED_CDS"/>
    <property type="molecule type" value="Genomic_DNA"/>
</dbReference>
<keyword evidence="8" id="KW-0493">Microtubule</keyword>
<dbReference type="InterPro" id="IPR001752">
    <property type="entry name" value="Kinesin_motor_dom"/>
</dbReference>
<dbReference type="RefSeq" id="XP_014427666.1">
    <property type="nucleotide sequence ID" value="XM_014572180.2"/>
</dbReference>
<dbReference type="InterPro" id="IPR019821">
    <property type="entry name" value="Kinesin_motor_CS"/>
</dbReference>
<dbReference type="InterPro" id="IPR056532">
    <property type="entry name" value="KIF21A/B_hel_2"/>
</dbReference>
<evidence type="ECO:0000256" key="17">
    <source>
        <dbReference type="PROSITE-ProRule" id="PRU00283"/>
    </source>
</evidence>
<dbReference type="GO" id="GO:0031114">
    <property type="term" value="P:regulation of microtubule depolymerization"/>
    <property type="evidence" value="ECO:0007669"/>
    <property type="project" value="Ensembl"/>
</dbReference>
<dbReference type="GO" id="GO:0043622">
    <property type="term" value="P:cortical microtubule organization"/>
    <property type="evidence" value="ECO:0007669"/>
    <property type="project" value="Ensembl"/>
</dbReference>
<dbReference type="GO" id="GO:0007052">
    <property type="term" value="P:mitotic spindle organization"/>
    <property type="evidence" value="ECO:0007669"/>
    <property type="project" value="TreeGrafter"/>
</dbReference>
<dbReference type="Gene3D" id="3.40.850.10">
    <property type="entry name" value="Kinesin motor domain"/>
    <property type="match status" value="1"/>
</dbReference>
<protein>
    <submittedName>
        <fullName evidence="21">Kinesin family member 21A</fullName>
    </submittedName>
</protein>
<feature type="compositionally biased region" description="Basic and acidic residues" evidence="19">
    <location>
        <begin position="576"/>
        <end position="599"/>
    </location>
</feature>
<keyword evidence="15" id="KW-0966">Cell projection</keyword>
<dbReference type="CTD" id="55605"/>
<dbReference type="SUPFAM" id="SSF46579">
    <property type="entry name" value="Prefoldin"/>
    <property type="match status" value="1"/>
</dbReference>
<keyword evidence="9" id="KW-0677">Repeat</keyword>
<evidence type="ECO:0000256" key="3">
    <source>
        <dbReference type="ARBA" id="ARBA00004489"/>
    </source>
</evidence>
<feature type="compositionally biased region" description="Basic and acidic residues" evidence="19">
    <location>
        <begin position="1248"/>
        <end position="1266"/>
    </location>
</feature>
<dbReference type="SUPFAM" id="SSF52540">
    <property type="entry name" value="P-loop containing nucleoside triphosphate hydrolases"/>
    <property type="match status" value="1"/>
</dbReference>
<dbReference type="EMBL" id="AGCU01067546">
    <property type="status" value="NOT_ANNOTATED_CDS"/>
    <property type="molecule type" value="Genomic_DNA"/>
</dbReference>
<dbReference type="CDD" id="cd00200">
    <property type="entry name" value="WD40"/>
    <property type="match status" value="1"/>
</dbReference>
<evidence type="ECO:0000256" key="19">
    <source>
        <dbReference type="SAM" id="MobiDB-lite"/>
    </source>
</evidence>
<dbReference type="GO" id="GO:0051231">
    <property type="term" value="P:spindle elongation"/>
    <property type="evidence" value="ECO:0007669"/>
    <property type="project" value="TreeGrafter"/>
</dbReference>
<comment type="subcellular location">
    <subcellularLocation>
        <location evidence="3">Cell projection</location>
        <location evidence="3">Axon</location>
    </subcellularLocation>
    <subcellularLocation>
        <location evidence="2">Cell projection</location>
        <location evidence="2">Dendrite</location>
    </subcellularLocation>
    <subcellularLocation>
        <location evidence="4">Cell projection</location>
        <location evidence="4">Growth cone</location>
    </subcellularLocation>
    <subcellularLocation>
        <location evidence="1">Cytoplasm</location>
        <location evidence="1">Cytoskeleton</location>
    </subcellularLocation>
</comment>
<dbReference type="GeneTree" id="ENSGT00940000155323"/>
<dbReference type="GO" id="GO:0008017">
    <property type="term" value="F:microtubule binding"/>
    <property type="evidence" value="ECO:0007669"/>
    <property type="project" value="InterPro"/>
</dbReference>
<dbReference type="GO" id="GO:0031113">
    <property type="term" value="P:regulation of microtubule polymerization"/>
    <property type="evidence" value="ECO:0007669"/>
    <property type="project" value="Ensembl"/>
</dbReference>
<dbReference type="FunFam" id="2.130.10.10:FF:002227">
    <property type="entry name" value="Kinesin family member 21A"/>
    <property type="match status" value="1"/>
</dbReference>
<reference evidence="21" key="4">
    <citation type="submission" date="2025-09" db="UniProtKB">
        <authorList>
            <consortium name="Ensembl"/>
        </authorList>
    </citation>
    <scope>IDENTIFICATION</scope>
</reference>
<feature type="domain" description="Kinesin motor" evidence="20">
    <location>
        <begin position="26"/>
        <end position="388"/>
    </location>
</feature>
<feature type="repeat" description="WD" evidence="16">
    <location>
        <begin position="1569"/>
        <end position="1599"/>
    </location>
</feature>
<dbReference type="CDD" id="cd01372">
    <property type="entry name" value="KISc_KIF4"/>
    <property type="match status" value="1"/>
</dbReference>
<dbReference type="InterPro" id="IPR036322">
    <property type="entry name" value="WD40_repeat_dom_sf"/>
</dbReference>
<evidence type="ECO:0000256" key="6">
    <source>
        <dbReference type="ARBA" id="ARBA00022553"/>
    </source>
</evidence>
<dbReference type="GO" id="GO:0005829">
    <property type="term" value="C:cytosol"/>
    <property type="evidence" value="ECO:0007669"/>
    <property type="project" value="Ensembl"/>
</dbReference>
<evidence type="ECO:0000256" key="5">
    <source>
        <dbReference type="ARBA" id="ARBA00022490"/>
    </source>
</evidence>
<feature type="repeat" description="WD" evidence="16">
    <location>
        <begin position="1300"/>
        <end position="1339"/>
    </location>
</feature>
<dbReference type="GO" id="GO:0005875">
    <property type="term" value="C:microtubule associated complex"/>
    <property type="evidence" value="ECO:0007669"/>
    <property type="project" value="TreeGrafter"/>
</dbReference>
<dbReference type="PANTHER" id="PTHR47969:SF31">
    <property type="entry name" value="KINESIN FAMILY MEMBER 21A"/>
    <property type="match status" value="1"/>
</dbReference>
<dbReference type="InterPro" id="IPR036961">
    <property type="entry name" value="Kinesin_motor_dom_sf"/>
</dbReference>
<dbReference type="PROSITE" id="PS50294">
    <property type="entry name" value="WD_REPEATS_REGION"/>
    <property type="match status" value="2"/>
</dbReference>
<gene>
    <name evidence="21" type="primary">KIF21A</name>
</gene>
<evidence type="ECO:0000256" key="12">
    <source>
        <dbReference type="ARBA" id="ARBA00023054"/>
    </source>
</evidence>
<evidence type="ECO:0000256" key="7">
    <source>
        <dbReference type="ARBA" id="ARBA00022574"/>
    </source>
</evidence>
<dbReference type="CDD" id="cd22263">
    <property type="entry name" value="Rcc_KIF21A"/>
    <property type="match status" value="1"/>
</dbReference>
<evidence type="ECO:0000313" key="21">
    <source>
        <dbReference type="Ensembl" id="ENSPSIP00000013171.1"/>
    </source>
</evidence>
<dbReference type="GO" id="GO:1902667">
    <property type="term" value="P:regulation of axon guidance"/>
    <property type="evidence" value="ECO:0007669"/>
    <property type="project" value="Ensembl"/>
</dbReference>
<dbReference type="GO" id="GO:0005874">
    <property type="term" value="C:microtubule"/>
    <property type="evidence" value="ECO:0007669"/>
    <property type="project" value="UniProtKB-KW"/>
</dbReference>
<accession>K7FYR1</accession>
<feature type="compositionally biased region" description="Acidic residues" evidence="19">
    <location>
        <begin position="600"/>
        <end position="640"/>
    </location>
</feature>
<keyword evidence="22" id="KW-1185">Reference proteome</keyword>
<dbReference type="GO" id="GO:0044295">
    <property type="term" value="C:axonal growth cone"/>
    <property type="evidence" value="ECO:0007669"/>
    <property type="project" value="Ensembl"/>
</dbReference>
<dbReference type="InterPro" id="IPR015943">
    <property type="entry name" value="WD40/YVTN_repeat-like_dom_sf"/>
</dbReference>
<dbReference type="PROSITE" id="PS50082">
    <property type="entry name" value="WD_REPEATS_2"/>
    <property type="match status" value="2"/>
</dbReference>
<dbReference type="GO" id="GO:0071532">
    <property type="term" value="F:ankyrin repeat binding"/>
    <property type="evidence" value="ECO:0007669"/>
    <property type="project" value="Ensembl"/>
</dbReference>
<feature type="binding site" evidence="17">
    <location>
        <begin position="105"/>
        <end position="112"/>
    </location>
    <ligand>
        <name>ATP</name>
        <dbReference type="ChEBI" id="CHEBI:30616"/>
    </ligand>
</feature>
<dbReference type="Ensembl" id="ENSPSIT00000013234.1">
    <property type="protein sequence ID" value="ENSPSIP00000013171.1"/>
    <property type="gene ID" value="ENSPSIG00000011715.1"/>
</dbReference>
<dbReference type="OrthoDB" id="3176171at2759"/>
<feature type="region of interest" description="Disordered" evidence="19">
    <location>
        <begin position="568"/>
        <end position="640"/>
    </location>
</feature>
<dbReference type="SUPFAM" id="SSF50978">
    <property type="entry name" value="WD40 repeat-like"/>
    <property type="match status" value="1"/>
</dbReference>
<dbReference type="FunFam" id="3.40.850.10:FF:000011">
    <property type="entry name" value="Kinesin family member 21A"/>
    <property type="match status" value="1"/>
</dbReference>
<dbReference type="PROSITE" id="PS00678">
    <property type="entry name" value="WD_REPEATS_1"/>
    <property type="match status" value="1"/>
</dbReference>
<sequence length="1621" mass="182017">MISYLHCSFDLFLTKESSNLWFMYIVCVFFNRIRPQLAKEKIEGCHICTSVTPGEPQVFLGKDKAFTFDYVFNIDSRQEEIYVHCVEKLIEGCFEGYNATVFAYGQTGAGKTYTMGTGFDVNITEEEQGIISRAVKHLFKCIEEKKQAAIKQDLPSPEFKVNAQFLELYNEEVLDLFDTTRDIDAKNKKSNIKIHEDSTGGIYTVGVTTRTVNGEAEMMQCLKLGALSRTTASTQMNVQSSRSHAIFTIHLCQTRVCSAIDTDTVTDNKIISESSQVQEFETLSAKFHFVDLAGSERLKRTGATGERAKEGISINCGLLALGNVISALGDKSKKATHVPYRDSKLTRLLQDSLGGNSQTVMIACVSPSDRDFMETLNTLKYANRARNIKNKVMVNQDRASQQINGLRSEIARLQMELMEYKTGKRMINEEGVESISDMFHENAMLQTENNNLRVRVKAMQETVDAQRARITQLLSDQANQVLARAGEGNEEIGNMIHNYIKEIEDLRAKLLESEAVNENLRRSLSRASSRPSYFGGPSAFSACMLSSEKETLEVLDIAKRDLEKLKKKEKKKKKSVKEENPDNEQEKRDEKSISERENNELEVEEIQEISDHEDEEEDEDEDDDMEVVESSDESDSDLDEKENFQADLANITCEIAIKQKLIDELENSQRRLQTLKKQYEEKLMMLQHKIRDTQLERDQVLQNLGSMESCSEEKAKKIKSEYEKKLQTMNKELQRLQTAQKEHARMLKNQSQYEKQLKKLQQDVTEMKKTKVRLMKQMKDEQEKARMTESRRNREIAQLKKEQRKREHQLKLLEAQKRNQEVVLRRKTEEVSALRRQVRPMSDKTAGRVSRKLSLPDHPIQEPSSSVSSVDYDGSKSAVQQKMRIPVARVQALSVTATNGTRKNYQRKGTTVRVYSSKAARMKWQLLERKVTDIIMQKMTISNMETDMNRLLKQREELTKRREKLSKKREKVIKDGGGEVDKNVHNINEEMESLTANIDYINDSISDCQANIVQMEEAKEEGETLDVTAVINACTLTEARYLLDHFLTMGINKGLQAAQKEAQIKVLEGRLKQTEITSSTQNQLLFHMLKEKAELNPELDALLGHALQDLDSIPLENVEDSTDEDAPLHSPGAEGSSLSSDLMKLCGEVKPKSKARRRTTTQMELLYADSSDLASDSSAADTILSGPLTPVAEVQESGMHTDTSDTSAREKDLIPPPSGLPSKIGSISRQSSLTEKKVPEPSPLTKRKAYEKATEKPKAKEQKQSDESDSSLSEVHRGIINPFPASKCIRSAALQCIHIAEGHTKAVLCVDSTDDLLFTGSKDRTCKVWNLVTGQEIMSLGSHPNNVVSVKYCNYTSLVFTVSTSYIKVWDIRDSAKCIRTLTSSGQVMSGDACAGSTKRTNQIALNPTGTFLYAASGNAVRMWDLKRFQSTGKLTGHLGPVMCLTVDRISNGQDLIITGSKDHYIKMFDVTEGALGTVSPTHNFEPPHYDGIEALTIVGDTLFSGSRDNGIKKWDLAQKDLLQQVPNAHKVWVCALGLVPGSSVLLSGCRGGILKLWNVDTFTPVGEMRGHDSPINAICTNSSHIFTAADDRTVKIWKAHSILDGHLSDTGDANEDIASN</sequence>
<dbReference type="GO" id="GO:0007018">
    <property type="term" value="P:microtubule-based movement"/>
    <property type="evidence" value="ECO:0007669"/>
    <property type="project" value="InterPro"/>
</dbReference>
<evidence type="ECO:0000256" key="9">
    <source>
        <dbReference type="ARBA" id="ARBA00022737"/>
    </source>
</evidence>
<feature type="region of interest" description="Disordered" evidence="19">
    <location>
        <begin position="837"/>
        <end position="872"/>
    </location>
</feature>
<evidence type="ECO:0000313" key="22">
    <source>
        <dbReference type="Proteomes" id="UP000007267"/>
    </source>
</evidence>
<evidence type="ECO:0000256" key="8">
    <source>
        <dbReference type="ARBA" id="ARBA00022701"/>
    </source>
</evidence>
<dbReference type="eggNOG" id="KOG0244">
    <property type="taxonomic scope" value="Eukaryota"/>
</dbReference>
<dbReference type="InterPro" id="IPR056533">
    <property type="entry name" value="KIF21A/B_hel_1"/>
</dbReference>
<dbReference type="STRING" id="13735.ENSPSIP00000013171"/>
<evidence type="ECO:0000256" key="11">
    <source>
        <dbReference type="ARBA" id="ARBA00022840"/>
    </source>
</evidence>
<feature type="coiled-coil region" evidence="18">
    <location>
        <begin position="941"/>
        <end position="975"/>
    </location>
</feature>
<dbReference type="SMART" id="SM00320">
    <property type="entry name" value="WD40"/>
    <property type="match status" value="7"/>
</dbReference>
<evidence type="ECO:0000256" key="4">
    <source>
        <dbReference type="ARBA" id="ARBA00004624"/>
    </source>
</evidence>
<dbReference type="InterPro" id="IPR019775">
    <property type="entry name" value="WD40_repeat_CS"/>
</dbReference>
<reference evidence="21" key="3">
    <citation type="submission" date="2025-08" db="UniProtKB">
        <authorList>
            <consortium name="Ensembl"/>
        </authorList>
    </citation>
    <scope>IDENTIFICATION</scope>
</reference>
<dbReference type="Pfam" id="PF23203">
    <property type="entry name" value="KIF21A"/>
    <property type="match status" value="1"/>
</dbReference>
<dbReference type="GO" id="GO:0008574">
    <property type="term" value="F:plus-end-directed microtubule motor activity"/>
    <property type="evidence" value="ECO:0007669"/>
    <property type="project" value="Ensembl"/>
</dbReference>
<dbReference type="PANTHER" id="PTHR47969">
    <property type="entry name" value="CHROMOSOME-ASSOCIATED KINESIN KIF4A-RELATED"/>
    <property type="match status" value="1"/>
</dbReference>
<dbReference type="PRINTS" id="PR00380">
    <property type="entry name" value="KINESINHEAVY"/>
</dbReference>
<keyword evidence="13 17" id="KW-0505">Motor protein</keyword>
<evidence type="ECO:0000256" key="1">
    <source>
        <dbReference type="ARBA" id="ARBA00004245"/>
    </source>
</evidence>
<keyword evidence="7 16" id="KW-0853">WD repeat</keyword>
<dbReference type="GO" id="GO:0005524">
    <property type="term" value="F:ATP binding"/>
    <property type="evidence" value="ECO:0007669"/>
    <property type="project" value="UniProtKB-UniRule"/>
</dbReference>
<dbReference type="PROSITE" id="PS50067">
    <property type="entry name" value="KINESIN_MOTOR_2"/>
    <property type="match status" value="1"/>
</dbReference>
<evidence type="ECO:0000256" key="2">
    <source>
        <dbReference type="ARBA" id="ARBA00004279"/>
    </source>
</evidence>
<keyword evidence="10 17" id="KW-0547">Nucleotide-binding</keyword>
<proteinExistence type="inferred from homology"/>
<dbReference type="Pfam" id="PF00225">
    <property type="entry name" value="Kinesin"/>
    <property type="match status" value="1"/>
</dbReference>
<dbReference type="HOGENOM" id="CLU_001485_4_5_1"/>
<dbReference type="Gene3D" id="2.130.10.10">
    <property type="entry name" value="YVTN repeat-like/Quinoprotein amine dehydrogenase"/>
    <property type="match status" value="2"/>
</dbReference>
<keyword evidence="6" id="KW-0597">Phosphoprotein</keyword>
<reference evidence="22" key="2">
    <citation type="journal article" date="2013" name="Nat. Genet.">
        <title>The draft genomes of soft-shell turtle and green sea turtle yield insights into the development and evolution of the turtle-specific body plan.</title>
        <authorList>
            <person name="Wang Z."/>
            <person name="Pascual-Anaya J."/>
            <person name="Zadissa A."/>
            <person name="Li W."/>
            <person name="Niimura Y."/>
            <person name="Huang Z."/>
            <person name="Li C."/>
            <person name="White S."/>
            <person name="Xiong Z."/>
            <person name="Fang D."/>
            <person name="Wang B."/>
            <person name="Ming Y."/>
            <person name="Chen Y."/>
            <person name="Zheng Y."/>
            <person name="Kuraku S."/>
            <person name="Pignatelli M."/>
            <person name="Herrero J."/>
            <person name="Beal K."/>
            <person name="Nozawa M."/>
            <person name="Li Q."/>
            <person name="Wang J."/>
            <person name="Zhang H."/>
            <person name="Yu L."/>
            <person name="Shigenobu S."/>
            <person name="Wang J."/>
            <person name="Liu J."/>
            <person name="Flicek P."/>
            <person name="Searle S."/>
            <person name="Wang J."/>
            <person name="Kuratani S."/>
            <person name="Yin Y."/>
            <person name="Aken B."/>
            <person name="Zhang G."/>
            <person name="Irie N."/>
        </authorList>
    </citation>
    <scope>NUCLEOTIDE SEQUENCE [LARGE SCALE GENOMIC DNA]</scope>
    <source>
        <strain evidence="22">Daiwa-1</strain>
    </source>
</reference>
<keyword evidence="11 17" id="KW-0067">ATP-binding</keyword>
<dbReference type="FunFam" id="2.130.10.10:FF:000233">
    <property type="entry name" value="Kinesin family member 21A"/>
    <property type="match status" value="1"/>
</dbReference>
<dbReference type="Pfam" id="PF25764">
    <property type="entry name" value="KIF21A_4th"/>
    <property type="match status" value="1"/>
</dbReference>
<dbReference type="SMART" id="SM00129">
    <property type="entry name" value="KISc"/>
    <property type="match status" value="1"/>
</dbReference>
<reference evidence="22" key="1">
    <citation type="submission" date="2011-10" db="EMBL/GenBank/DDBJ databases">
        <authorList>
            <consortium name="Soft-shell Turtle Genome Consortium"/>
        </authorList>
    </citation>
    <scope>NUCLEOTIDE SEQUENCE [LARGE SCALE GENOMIC DNA]</scope>
    <source>
        <strain evidence="22">Daiwa-1</strain>
    </source>
</reference>
<feature type="region of interest" description="Disordered" evidence="19">
    <location>
        <begin position="1120"/>
        <end position="1140"/>
    </location>
</feature>
<dbReference type="Pfam" id="PF00400">
    <property type="entry name" value="WD40"/>
    <property type="match status" value="4"/>
</dbReference>
<dbReference type="OMA" id="QVAHTDV"/>
<dbReference type="EMBL" id="AGCU01067542">
    <property type="status" value="NOT_ANNOTATED_CDS"/>
    <property type="molecule type" value="Genomic_DNA"/>
</dbReference>
<comment type="similarity">
    <text evidence="17">Belongs to the TRAFAC class myosin-kinesin ATPase superfamily. Kinesin family.</text>
</comment>
<evidence type="ECO:0000256" key="15">
    <source>
        <dbReference type="ARBA" id="ARBA00023273"/>
    </source>
</evidence>